<name>G7WR61_METH6</name>
<dbReference type="OrthoDB" id="81511at2157"/>
<dbReference type="Gene3D" id="3.90.550.10">
    <property type="entry name" value="Spore Coat Polysaccharide Biosynthesis Protein SpsA, Chain A"/>
    <property type="match status" value="1"/>
</dbReference>
<dbReference type="InterPro" id="IPR029044">
    <property type="entry name" value="Nucleotide-diphossugar_trans"/>
</dbReference>
<reference evidence="2 3" key="1">
    <citation type="journal article" date="2012" name="PLoS ONE">
        <title>The genome characteristics and predicted function of methyl-group oxidation pathway in the obligate aceticlastic methanogens, Methanosaeta spp.</title>
        <authorList>
            <person name="Zhu J."/>
            <person name="Zheng H."/>
            <person name="Ai G."/>
            <person name="Zhang G."/>
            <person name="Liu D."/>
            <person name="Liu X."/>
            <person name="Dong X."/>
        </authorList>
    </citation>
    <scope>NUCLEOTIDE SEQUENCE [LARGE SCALE GENOMIC DNA]</scope>
    <source>
        <strain evidence="2 3">6Ac</strain>
    </source>
</reference>
<protein>
    <submittedName>
        <fullName evidence="2">Glycosyl transferase family 2</fullName>
    </submittedName>
</protein>
<dbReference type="HOGENOM" id="CLU_091578_0_0_2"/>
<dbReference type="GO" id="GO:0016740">
    <property type="term" value="F:transferase activity"/>
    <property type="evidence" value="ECO:0007669"/>
    <property type="project" value="UniProtKB-KW"/>
</dbReference>
<dbReference type="Pfam" id="PF13712">
    <property type="entry name" value="Glyco_tranf_2_5"/>
    <property type="match status" value="1"/>
</dbReference>
<feature type="domain" description="Streptomycin biosynthesis protein StrF" evidence="1">
    <location>
        <begin position="18"/>
        <end position="192"/>
    </location>
</feature>
<dbReference type="AlphaFoldDB" id="G7WR61"/>
<dbReference type="RefSeq" id="WP_014587540.1">
    <property type="nucleotide sequence ID" value="NC_017527.1"/>
</dbReference>
<dbReference type="InterPro" id="IPR059123">
    <property type="entry name" value="StrF_dom"/>
</dbReference>
<dbReference type="GeneID" id="12511181"/>
<proteinExistence type="predicted"/>
<dbReference type="EMBL" id="CP003117">
    <property type="protein sequence ID" value="AET65364.1"/>
    <property type="molecule type" value="Genomic_DNA"/>
</dbReference>
<accession>G7WR61</accession>
<dbReference type="KEGG" id="mhi:Mhar_2008"/>
<evidence type="ECO:0000259" key="1">
    <source>
        <dbReference type="Pfam" id="PF13712"/>
    </source>
</evidence>
<keyword evidence="2" id="KW-0808">Transferase</keyword>
<evidence type="ECO:0000313" key="2">
    <source>
        <dbReference type="EMBL" id="AET65364.1"/>
    </source>
</evidence>
<dbReference type="PATRIC" id="fig|1110509.7.peg.2228"/>
<organism evidence="2 3">
    <name type="scientific">Methanothrix harundinacea (strain 6Ac)</name>
    <name type="common">Methanosaeta harundinacea</name>
    <dbReference type="NCBI Taxonomy" id="1110509"/>
    <lineage>
        <taxon>Archaea</taxon>
        <taxon>Methanobacteriati</taxon>
        <taxon>Methanobacteriota</taxon>
        <taxon>Stenosarchaea group</taxon>
        <taxon>Methanomicrobia</taxon>
        <taxon>Methanotrichales</taxon>
        <taxon>Methanotrichaceae</taxon>
        <taxon>Methanothrix</taxon>
    </lineage>
</organism>
<keyword evidence="3" id="KW-1185">Reference proteome</keyword>
<gene>
    <name evidence="2" type="ordered locus">Mhar_2008</name>
</gene>
<sequence length="236" mass="26797">MFSTTLIEHNLVRMMISVVVVYNNKHIFNSVLMRSLKDQTAEFELISLDNTRGEFKSASEALNYGGLRATGRYIMFVHQDVDLGIETWLEEVEKILDGIPDLGIAGVAGMSEAGRSFAERQRGHISNSGEIWGREMEKEEEVQTLDELLLIIPRSQFEKTQFDEKTFDHWHCYGADYCLSVKRAGLKAYVIPAFVYHRSTSANIKILEFIKEGCTRNTKDILSRSIRPAVRSPGLS</sequence>
<dbReference type="STRING" id="1110509.Mhar_2008"/>
<dbReference type="SUPFAM" id="SSF53448">
    <property type="entry name" value="Nucleotide-diphospho-sugar transferases"/>
    <property type="match status" value="1"/>
</dbReference>
<evidence type="ECO:0000313" key="3">
    <source>
        <dbReference type="Proteomes" id="UP000005877"/>
    </source>
</evidence>
<dbReference type="Proteomes" id="UP000005877">
    <property type="component" value="Chromosome"/>
</dbReference>